<evidence type="ECO:0000313" key="7">
    <source>
        <dbReference type="Proteomes" id="UP000484255"/>
    </source>
</evidence>
<dbReference type="GO" id="GO:0045893">
    <property type="term" value="P:positive regulation of DNA-templated transcription"/>
    <property type="evidence" value="ECO:0007669"/>
    <property type="project" value="InterPro"/>
</dbReference>
<dbReference type="RefSeq" id="WP_163457905.1">
    <property type="nucleotide sequence ID" value="NZ_JAAGOH010000014.1"/>
</dbReference>
<dbReference type="PANTHER" id="PTHR30204:SF92">
    <property type="entry name" value="HTH-TYPE TRANSCRIPTIONAL REGULATOR ZNTR"/>
    <property type="match status" value="1"/>
</dbReference>
<feature type="region of interest" description="Disordered" evidence="4">
    <location>
        <begin position="133"/>
        <end position="157"/>
    </location>
</feature>
<dbReference type="NCBIfam" id="TIGR02047">
    <property type="entry name" value="CadR-PbrR"/>
    <property type="match status" value="1"/>
</dbReference>
<feature type="domain" description="HTH merR-type" evidence="5">
    <location>
        <begin position="1"/>
        <end position="69"/>
    </location>
</feature>
<evidence type="ECO:0000256" key="1">
    <source>
        <dbReference type="ARBA" id="ARBA00023015"/>
    </source>
</evidence>
<name>A0A7C9PHE3_9BURK</name>
<proteinExistence type="predicted"/>
<evidence type="ECO:0000313" key="6">
    <source>
        <dbReference type="EMBL" id="NDY92055.1"/>
    </source>
</evidence>
<keyword evidence="3" id="KW-0804">Transcription</keyword>
<accession>A0A7C9PHE3</accession>
<organism evidence="6 7">
    <name type="scientific">Ideonella livida</name>
    <dbReference type="NCBI Taxonomy" id="2707176"/>
    <lineage>
        <taxon>Bacteria</taxon>
        <taxon>Pseudomonadati</taxon>
        <taxon>Pseudomonadota</taxon>
        <taxon>Betaproteobacteria</taxon>
        <taxon>Burkholderiales</taxon>
        <taxon>Sphaerotilaceae</taxon>
        <taxon>Ideonella</taxon>
    </lineage>
</organism>
<dbReference type="AlphaFoldDB" id="A0A7C9PHE3"/>
<dbReference type="InterPro" id="IPR011791">
    <property type="entry name" value="CadR-PbrR"/>
</dbReference>
<evidence type="ECO:0000259" key="5">
    <source>
        <dbReference type="PROSITE" id="PS50937"/>
    </source>
</evidence>
<protein>
    <submittedName>
        <fullName evidence="6">Cd(II)/Pb(II)-responsive transcriptional regulator</fullName>
    </submittedName>
</protein>
<dbReference type="Pfam" id="PF00376">
    <property type="entry name" value="MerR"/>
    <property type="match status" value="1"/>
</dbReference>
<dbReference type="GO" id="GO:0003700">
    <property type="term" value="F:DNA-binding transcription factor activity"/>
    <property type="evidence" value="ECO:0007669"/>
    <property type="project" value="InterPro"/>
</dbReference>
<sequence length="157" mass="16805">MKIGDLAQRTGTPVETIRYYERQGLLPAPPRTGSNYRLYGEAHAERLAFVRRGRALGMNLDEIRQLLQLKDQPQADCAEVNTLLDAHIGHVARRIAELQALEAQLLALRQACAAAHGDVAHCGILERLSHGAPGAAESPCPPPGGPAADGLHRGGPD</sequence>
<reference evidence="6 7" key="1">
    <citation type="submission" date="2020-02" db="EMBL/GenBank/DDBJ databases">
        <title>Ideonella bacterium strain TBM-1.</title>
        <authorList>
            <person name="Chen W.-M."/>
        </authorList>
    </citation>
    <scope>NUCLEOTIDE SEQUENCE [LARGE SCALE GENOMIC DNA]</scope>
    <source>
        <strain evidence="6 7">TBM-1</strain>
    </source>
</reference>
<evidence type="ECO:0000256" key="4">
    <source>
        <dbReference type="SAM" id="MobiDB-lite"/>
    </source>
</evidence>
<evidence type="ECO:0000256" key="2">
    <source>
        <dbReference type="ARBA" id="ARBA00023125"/>
    </source>
</evidence>
<dbReference type="Gene3D" id="1.10.1660.10">
    <property type="match status" value="1"/>
</dbReference>
<keyword evidence="1" id="KW-0805">Transcription regulation</keyword>
<dbReference type="PANTHER" id="PTHR30204">
    <property type="entry name" value="REDOX-CYCLING DRUG-SENSING TRANSCRIPTIONAL ACTIVATOR SOXR"/>
    <property type="match status" value="1"/>
</dbReference>
<dbReference type="Pfam" id="PF09278">
    <property type="entry name" value="MerR-DNA-bind"/>
    <property type="match status" value="1"/>
</dbReference>
<dbReference type="InterPro" id="IPR000551">
    <property type="entry name" value="MerR-type_HTH_dom"/>
</dbReference>
<dbReference type="CDD" id="cd04784">
    <property type="entry name" value="HTH_CadR-PbrR"/>
    <property type="match status" value="1"/>
</dbReference>
<gene>
    <name evidence="6" type="primary">cadR</name>
    <name evidence="6" type="ORF">G3A44_12735</name>
</gene>
<dbReference type="PROSITE" id="PS50937">
    <property type="entry name" value="HTH_MERR_2"/>
    <property type="match status" value="1"/>
</dbReference>
<dbReference type="InterPro" id="IPR009061">
    <property type="entry name" value="DNA-bd_dom_put_sf"/>
</dbReference>
<dbReference type="SUPFAM" id="SSF46955">
    <property type="entry name" value="Putative DNA-binding domain"/>
    <property type="match status" value="1"/>
</dbReference>
<keyword evidence="7" id="KW-1185">Reference proteome</keyword>
<dbReference type="EMBL" id="JAAGOH010000014">
    <property type="protein sequence ID" value="NDY92055.1"/>
    <property type="molecule type" value="Genomic_DNA"/>
</dbReference>
<dbReference type="InterPro" id="IPR015358">
    <property type="entry name" value="Tscrpt_reg_MerR_DNA-bd"/>
</dbReference>
<dbReference type="PRINTS" id="PR00040">
    <property type="entry name" value="HTHMERR"/>
</dbReference>
<evidence type="ECO:0000256" key="3">
    <source>
        <dbReference type="ARBA" id="ARBA00023163"/>
    </source>
</evidence>
<dbReference type="GO" id="GO:0046872">
    <property type="term" value="F:metal ion binding"/>
    <property type="evidence" value="ECO:0007669"/>
    <property type="project" value="InterPro"/>
</dbReference>
<dbReference type="Proteomes" id="UP000484255">
    <property type="component" value="Unassembled WGS sequence"/>
</dbReference>
<keyword evidence="2" id="KW-0238">DNA-binding</keyword>
<dbReference type="SMART" id="SM00422">
    <property type="entry name" value="HTH_MERR"/>
    <property type="match status" value="1"/>
</dbReference>
<dbReference type="GO" id="GO:0003677">
    <property type="term" value="F:DNA binding"/>
    <property type="evidence" value="ECO:0007669"/>
    <property type="project" value="UniProtKB-KW"/>
</dbReference>
<comment type="caution">
    <text evidence="6">The sequence shown here is derived from an EMBL/GenBank/DDBJ whole genome shotgun (WGS) entry which is preliminary data.</text>
</comment>
<dbReference type="InterPro" id="IPR047057">
    <property type="entry name" value="MerR_fam"/>
</dbReference>